<dbReference type="AlphaFoldDB" id="A0A8X6WUY9"/>
<evidence type="ECO:0000313" key="3">
    <source>
        <dbReference type="Proteomes" id="UP000886998"/>
    </source>
</evidence>
<feature type="compositionally biased region" description="Polar residues" evidence="1">
    <location>
        <begin position="1"/>
        <end position="11"/>
    </location>
</feature>
<proteinExistence type="predicted"/>
<dbReference type="GO" id="GO:0003677">
    <property type="term" value="F:DNA binding"/>
    <property type="evidence" value="ECO:0007669"/>
    <property type="project" value="InterPro"/>
</dbReference>
<protein>
    <submittedName>
        <fullName evidence="2">PC4 domain-containing protein</fullName>
    </submittedName>
</protein>
<feature type="region of interest" description="Disordered" evidence="1">
    <location>
        <begin position="1"/>
        <end position="21"/>
    </location>
</feature>
<dbReference type="Gene3D" id="2.30.31.10">
    <property type="entry name" value="Transcriptional Coactivator Pc4, Chain A"/>
    <property type="match status" value="1"/>
</dbReference>
<reference evidence="2" key="1">
    <citation type="submission" date="2020-08" db="EMBL/GenBank/DDBJ databases">
        <title>Multicomponent nature underlies the extraordinary mechanical properties of spider dragline silk.</title>
        <authorList>
            <person name="Kono N."/>
            <person name="Nakamura H."/>
            <person name="Mori M."/>
            <person name="Yoshida Y."/>
            <person name="Ohtoshi R."/>
            <person name="Malay A.D."/>
            <person name="Moran D.A.P."/>
            <person name="Tomita M."/>
            <person name="Numata K."/>
            <person name="Arakawa K."/>
        </authorList>
    </citation>
    <scope>NUCLEOTIDE SEQUENCE</scope>
</reference>
<dbReference type="Proteomes" id="UP000886998">
    <property type="component" value="Unassembled WGS sequence"/>
</dbReference>
<dbReference type="GO" id="GO:0006355">
    <property type="term" value="P:regulation of DNA-templated transcription"/>
    <property type="evidence" value="ECO:0007669"/>
    <property type="project" value="InterPro"/>
</dbReference>
<evidence type="ECO:0000313" key="2">
    <source>
        <dbReference type="EMBL" id="GFY41067.1"/>
    </source>
</evidence>
<dbReference type="EMBL" id="BMAV01002249">
    <property type="protein sequence ID" value="GFY41067.1"/>
    <property type="molecule type" value="Genomic_DNA"/>
</dbReference>
<evidence type="ECO:0000256" key="1">
    <source>
        <dbReference type="SAM" id="MobiDB-lite"/>
    </source>
</evidence>
<dbReference type="InterPro" id="IPR009044">
    <property type="entry name" value="ssDNA-bd_transcriptional_reg"/>
</dbReference>
<comment type="caution">
    <text evidence="2">The sequence shown here is derived from an EMBL/GenBank/DDBJ whole genome shotgun (WGS) entry which is preliminary data.</text>
</comment>
<dbReference type="SUPFAM" id="SSF54447">
    <property type="entry name" value="ssDNA-binding transcriptional regulator domain"/>
    <property type="match status" value="1"/>
</dbReference>
<organism evidence="2 3">
    <name type="scientific">Trichonephila inaurata madagascariensis</name>
    <dbReference type="NCBI Taxonomy" id="2747483"/>
    <lineage>
        <taxon>Eukaryota</taxon>
        <taxon>Metazoa</taxon>
        <taxon>Ecdysozoa</taxon>
        <taxon>Arthropoda</taxon>
        <taxon>Chelicerata</taxon>
        <taxon>Arachnida</taxon>
        <taxon>Araneae</taxon>
        <taxon>Araneomorphae</taxon>
        <taxon>Entelegynae</taxon>
        <taxon>Araneoidea</taxon>
        <taxon>Nephilidae</taxon>
        <taxon>Trichonephila</taxon>
        <taxon>Trichonephila inaurata</taxon>
    </lineage>
</organism>
<name>A0A8X6WUY9_9ARAC</name>
<sequence>MKRMFNPNNGPNKRVCFSEDTKSDSSFSDDSIPPHHFHLGQDVYATVTYFATMVQVHLRLYKRDGNNRLFPTKRGVCFSPMLWQSFVNQIEQINSSSSVEETILIKDSLMISTVFIENIPNIIFQRYFKKKDYSKKFVPGTCVLSENNWLELQRVHKNITESVMWLTFDRMLRNLLLSEASKIMPSAVVNTDASEVELVLTTSLIELLCDYLGNSIADVFDCYGCAQQYGNQLGHECITMGYETRIRHYGDLALFTIDFEQLIKDFIQRNIQMLNYLNPTFVNKWDNNFPILIMLRKCILHLILIVCIK</sequence>
<gene>
    <name evidence="2" type="primary">AVEN_149567_1</name>
    <name evidence="2" type="ORF">TNIN_293301</name>
</gene>
<keyword evidence="3" id="KW-1185">Reference proteome</keyword>
<accession>A0A8X6WUY9</accession>